<gene>
    <name evidence="1" type="ORF">CDD82_1886</name>
</gene>
<dbReference type="AlphaFoldDB" id="A0A2C5Y781"/>
<dbReference type="PANTHER" id="PTHR48229">
    <property type="entry name" value="CAIB/BAIF FAMILY ENZYME (AFU_ORTHOLOGUE AFUA_1G05360)-RELATED"/>
    <property type="match status" value="1"/>
</dbReference>
<protein>
    <submittedName>
        <fullName evidence="1">Uncharacterized protein</fullName>
    </submittedName>
</protein>
<dbReference type="InterPro" id="IPR052985">
    <property type="entry name" value="CoA-trans_III_biosynth/detox"/>
</dbReference>
<dbReference type="Proteomes" id="UP000224854">
    <property type="component" value="Unassembled WGS sequence"/>
</dbReference>
<sequence length="92" mass="10079">MGSSCPAYSVPLEAKKLLLNEILGNPLMPRLPPELNRLASLVAFDGSDLPSIPVNWRWAESMAALKGFEATMVNLLLARKYGIEPVEVKINT</sequence>
<keyword evidence="2" id="KW-1185">Reference proteome</keyword>
<dbReference type="OrthoDB" id="2308815at2759"/>
<evidence type="ECO:0000313" key="2">
    <source>
        <dbReference type="Proteomes" id="UP000224854"/>
    </source>
</evidence>
<organism evidence="1 2">
    <name type="scientific">Ophiocordyceps australis</name>
    <dbReference type="NCBI Taxonomy" id="1399860"/>
    <lineage>
        <taxon>Eukaryota</taxon>
        <taxon>Fungi</taxon>
        <taxon>Dikarya</taxon>
        <taxon>Ascomycota</taxon>
        <taxon>Pezizomycotina</taxon>
        <taxon>Sordariomycetes</taxon>
        <taxon>Hypocreomycetidae</taxon>
        <taxon>Hypocreales</taxon>
        <taxon>Ophiocordycipitaceae</taxon>
        <taxon>Ophiocordyceps</taxon>
    </lineage>
</organism>
<name>A0A2C5Y781_9HYPO</name>
<accession>A0A2C5Y781</accession>
<dbReference type="EMBL" id="NJEU01001601">
    <property type="protein sequence ID" value="PHH63566.1"/>
    <property type="molecule type" value="Genomic_DNA"/>
</dbReference>
<comment type="caution">
    <text evidence="1">The sequence shown here is derived from an EMBL/GenBank/DDBJ whole genome shotgun (WGS) entry which is preliminary data.</text>
</comment>
<dbReference type="PANTHER" id="PTHR48229:SF2">
    <property type="entry name" value="CAIB_BAIF FAMILY PROTEIN"/>
    <property type="match status" value="1"/>
</dbReference>
<evidence type="ECO:0000313" key="1">
    <source>
        <dbReference type="EMBL" id="PHH63566.1"/>
    </source>
</evidence>
<reference evidence="1 2" key="1">
    <citation type="submission" date="2017-06" db="EMBL/GenBank/DDBJ databases">
        <title>Ant-infecting Ophiocordyceps genomes reveal a high diversity of potential behavioral manipulation genes and a possible major role for enterotoxins.</title>
        <authorList>
            <person name="De Bekker C."/>
            <person name="Evans H.C."/>
            <person name="Brachmann A."/>
            <person name="Hughes D.P."/>
        </authorList>
    </citation>
    <scope>NUCLEOTIDE SEQUENCE [LARGE SCALE GENOMIC DNA]</scope>
    <source>
        <strain evidence="1 2">1348a</strain>
    </source>
</reference>
<proteinExistence type="predicted"/>